<proteinExistence type="predicted"/>
<protein>
    <submittedName>
        <fullName evidence="1">Uncharacterized protein</fullName>
    </submittedName>
</protein>
<organism evidence="1 2">
    <name type="scientific">Pelagibius litoralis</name>
    <dbReference type="NCBI Taxonomy" id="374515"/>
    <lineage>
        <taxon>Bacteria</taxon>
        <taxon>Pseudomonadati</taxon>
        <taxon>Pseudomonadota</taxon>
        <taxon>Alphaproteobacteria</taxon>
        <taxon>Rhodospirillales</taxon>
        <taxon>Rhodovibrionaceae</taxon>
        <taxon>Pelagibius</taxon>
    </lineage>
</organism>
<gene>
    <name evidence="1" type="ORF">HBA54_17250</name>
</gene>
<dbReference type="Proteomes" id="UP000761264">
    <property type="component" value="Unassembled WGS sequence"/>
</dbReference>
<dbReference type="EMBL" id="JAAQPH010000013">
    <property type="protein sequence ID" value="NIA70355.1"/>
    <property type="molecule type" value="Genomic_DNA"/>
</dbReference>
<sequence>MSVEEVLGSPLWADELAFAALEHLQAGKLTLAQLRLLHRFLLHLEQRGKILVQTGHQDLADFGPLWRVEGLAKALSMLAPEVAALARPALKELRAEKWRKEKAVRKPVIRKSRRRLSLPPEAWPAAWRIALRTLEARAAEAKGDEIGHDDGPVYAISIVRSLTNIVGQLAKSNRDHGLGDVVSVGAVDVLLRSFRARETRPTTKLARTKELLVFAAELGAREDVLIFLRQLREGFEREAKLNRTRKEDVLLSFPYDLGDIYLKAMDLLAQAGETPAHQDAAFHARMDAALIGLSCNAPLRCGDLHRLRIGREIVRQEQSWRLRLEQKKNQQCYGVSAWPEVAEMLDALILDGRSPVALSQRLKELEGRYLFSWDGGLAAVDGQWPSKVWRRHFGVGEHYVRSLWCSYYAEEDPDNAWAASALVGHGSELTRQAYEVNVQRRKSMSTVQSLIQQLLPQCSETSLE</sequence>
<dbReference type="InterPro" id="IPR011010">
    <property type="entry name" value="DNA_brk_join_enz"/>
</dbReference>
<dbReference type="AlphaFoldDB" id="A0A967EZP2"/>
<name>A0A967EZP2_9PROT</name>
<dbReference type="GO" id="GO:0003677">
    <property type="term" value="F:DNA binding"/>
    <property type="evidence" value="ECO:0007669"/>
    <property type="project" value="InterPro"/>
</dbReference>
<evidence type="ECO:0000313" key="1">
    <source>
        <dbReference type="EMBL" id="NIA70355.1"/>
    </source>
</evidence>
<accession>A0A967EZP2</accession>
<reference evidence="1" key="1">
    <citation type="submission" date="2020-03" db="EMBL/GenBank/DDBJ databases">
        <title>Genome of Pelagibius litoralis DSM 21314T.</title>
        <authorList>
            <person name="Wang G."/>
        </authorList>
    </citation>
    <scope>NUCLEOTIDE SEQUENCE</scope>
    <source>
        <strain evidence="1">DSM 21314</strain>
    </source>
</reference>
<keyword evidence="2" id="KW-1185">Reference proteome</keyword>
<comment type="caution">
    <text evidence="1">The sequence shown here is derived from an EMBL/GenBank/DDBJ whole genome shotgun (WGS) entry which is preliminary data.</text>
</comment>
<dbReference type="SUPFAM" id="SSF56349">
    <property type="entry name" value="DNA breaking-rejoining enzymes"/>
    <property type="match status" value="1"/>
</dbReference>
<evidence type="ECO:0000313" key="2">
    <source>
        <dbReference type="Proteomes" id="UP000761264"/>
    </source>
</evidence>
<dbReference type="RefSeq" id="WP_167226853.1">
    <property type="nucleotide sequence ID" value="NZ_JAAQPH010000013.1"/>
</dbReference>